<evidence type="ECO:0000313" key="2">
    <source>
        <dbReference type="EMBL" id="KAF0756113.1"/>
    </source>
</evidence>
<sequence length="248" mass="28400">MRKGVVIAAHDYGGHFATDRTVTKITKHFWFSRLRRYVRQHINMCLECVTHKRPGLLHSIPPGIRPFQVVNFDHLGPFETSTQQNKYLLVIVKFCKDHQIRHILNSTLHPQANGQVERANRTIVPLLSMSSKDQRRWDTKVQDVERLLNTAANKSTSMTPYEALHGKPSVIQQEVRDAIIGAQKSMAKTYNLKHYQGQVFEPGDNYRVAEVTPEQQSTYATTAHISQLKSWKILREEGVTDEPNDSSS</sequence>
<name>A0A6G0YI45_APHCR</name>
<dbReference type="EMBL" id="VUJU01003938">
    <property type="protein sequence ID" value="KAF0756113.1"/>
    <property type="molecule type" value="Genomic_DNA"/>
</dbReference>
<dbReference type="PANTHER" id="PTHR47266">
    <property type="entry name" value="ENDONUCLEASE-RELATED"/>
    <property type="match status" value="1"/>
</dbReference>
<comment type="caution">
    <text evidence="2">The sequence shown here is derived from an EMBL/GenBank/DDBJ whole genome shotgun (WGS) entry which is preliminary data.</text>
</comment>
<protein>
    <submittedName>
        <fullName evidence="2">Transposon Ty3-G Gag-Pol polyprotein</fullName>
    </submittedName>
</protein>
<reference evidence="2 3" key="1">
    <citation type="submission" date="2019-08" db="EMBL/GenBank/DDBJ databases">
        <title>Whole genome of Aphis craccivora.</title>
        <authorList>
            <person name="Voronova N.V."/>
            <person name="Shulinski R.S."/>
            <person name="Bandarenka Y.V."/>
            <person name="Zhorov D.G."/>
            <person name="Warner D."/>
        </authorList>
    </citation>
    <scope>NUCLEOTIDE SEQUENCE [LARGE SCALE GENOMIC DNA]</scope>
    <source>
        <strain evidence="2">180601</strain>
        <tissue evidence="2">Whole Body</tissue>
    </source>
</reference>
<dbReference type="Gene3D" id="1.10.340.70">
    <property type="match status" value="1"/>
</dbReference>
<dbReference type="AlphaFoldDB" id="A0A6G0YI45"/>
<dbReference type="SUPFAM" id="SSF53098">
    <property type="entry name" value="Ribonuclease H-like"/>
    <property type="match status" value="1"/>
</dbReference>
<dbReference type="GO" id="GO:0015074">
    <property type="term" value="P:DNA integration"/>
    <property type="evidence" value="ECO:0007669"/>
    <property type="project" value="InterPro"/>
</dbReference>
<organism evidence="2 3">
    <name type="scientific">Aphis craccivora</name>
    <name type="common">Cowpea aphid</name>
    <dbReference type="NCBI Taxonomy" id="307492"/>
    <lineage>
        <taxon>Eukaryota</taxon>
        <taxon>Metazoa</taxon>
        <taxon>Ecdysozoa</taxon>
        <taxon>Arthropoda</taxon>
        <taxon>Hexapoda</taxon>
        <taxon>Insecta</taxon>
        <taxon>Pterygota</taxon>
        <taxon>Neoptera</taxon>
        <taxon>Paraneoptera</taxon>
        <taxon>Hemiptera</taxon>
        <taxon>Sternorrhyncha</taxon>
        <taxon>Aphidomorpha</taxon>
        <taxon>Aphidoidea</taxon>
        <taxon>Aphididae</taxon>
        <taxon>Aphidini</taxon>
        <taxon>Aphis</taxon>
        <taxon>Aphis</taxon>
    </lineage>
</organism>
<dbReference type="Pfam" id="PF17921">
    <property type="entry name" value="Integrase_H2C2"/>
    <property type="match status" value="1"/>
</dbReference>
<dbReference type="InterPro" id="IPR001584">
    <property type="entry name" value="Integrase_cat-core"/>
</dbReference>
<evidence type="ECO:0000259" key="1">
    <source>
        <dbReference type="PROSITE" id="PS50994"/>
    </source>
</evidence>
<evidence type="ECO:0000313" key="3">
    <source>
        <dbReference type="Proteomes" id="UP000478052"/>
    </source>
</evidence>
<dbReference type="InterPro" id="IPR012337">
    <property type="entry name" value="RNaseH-like_sf"/>
</dbReference>
<dbReference type="Proteomes" id="UP000478052">
    <property type="component" value="Unassembled WGS sequence"/>
</dbReference>
<accession>A0A6G0YI45</accession>
<dbReference type="InterPro" id="IPR052160">
    <property type="entry name" value="Gypsy_RT_Integrase-like"/>
</dbReference>
<dbReference type="PROSITE" id="PS50994">
    <property type="entry name" value="INTEGRASE"/>
    <property type="match status" value="1"/>
</dbReference>
<proteinExistence type="predicted"/>
<gene>
    <name evidence="2" type="ORF">FWK35_00004769</name>
</gene>
<keyword evidence="3" id="KW-1185">Reference proteome</keyword>
<dbReference type="GO" id="GO:0003676">
    <property type="term" value="F:nucleic acid binding"/>
    <property type="evidence" value="ECO:0007669"/>
    <property type="project" value="InterPro"/>
</dbReference>
<dbReference type="OrthoDB" id="6625139at2759"/>
<dbReference type="InterPro" id="IPR036397">
    <property type="entry name" value="RNaseH_sf"/>
</dbReference>
<dbReference type="Gene3D" id="3.30.420.10">
    <property type="entry name" value="Ribonuclease H-like superfamily/Ribonuclease H"/>
    <property type="match status" value="1"/>
</dbReference>
<feature type="domain" description="Integrase catalytic" evidence="1">
    <location>
        <begin position="68"/>
        <end position="168"/>
    </location>
</feature>
<dbReference type="InterPro" id="IPR041588">
    <property type="entry name" value="Integrase_H2C2"/>
</dbReference>